<dbReference type="InterPro" id="IPR000551">
    <property type="entry name" value="MerR-type_HTH_dom"/>
</dbReference>
<proteinExistence type="predicted"/>
<dbReference type="Proteomes" id="UP000234653">
    <property type="component" value="Chromosome"/>
</dbReference>
<dbReference type="OrthoDB" id="9811174at2"/>
<sequence length="148" mass="17680">MALTIQEAAEHVGLTQSAIRYYDRKGLLPHVKRDKYNNRIFSEDDLIWIKLVKALRENDMPIEMVKEYVTLTAQGRQSLKTRFELMTTYQKQLEEKLDRDQANYITINRWINHFIKVLNDNDLSEFPKNVDKNFPESIKKTLRFDEDK</sequence>
<keyword evidence="3" id="KW-0238">DNA-binding</keyword>
<name>A0A2K9HR77_9LACO</name>
<dbReference type="PROSITE" id="PS50937">
    <property type="entry name" value="HTH_MERR_2"/>
    <property type="match status" value="1"/>
</dbReference>
<keyword evidence="2" id="KW-0805">Transcription regulation</keyword>
<dbReference type="GO" id="GO:0003700">
    <property type="term" value="F:DNA-binding transcription factor activity"/>
    <property type="evidence" value="ECO:0007669"/>
    <property type="project" value="InterPro"/>
</dbReference>
<accession>A0A2K9HR77</accession>
<keyword evidence="1" id="KW-0678">Repressor</keyword>
<protein>
    <recommendedName>
        <fullName evidence="5">HTH merR-type domain-containing protein</fullName>
    </recommendedName>
</protein>
<dbReference type="SMART" id="SM00422">
    <property type="entry name" value="HTH_MERR"/>
    <property type="match status" value="1"/>
</dbReference>
<dbReference type="Pfam" id="PF13411">
    <property type="entry name" value="MerR_1"/>
    <property type="match status" value="1"/>
</dbReference>
<evidence type="ECO:0000256" key="4">
    <source>
        <dbReference type="ARBA" id="ARBA00023163"/>
    </source>
</evidence>
<dbReference type="SUPFAM" id="SSF46955">
    <property type="entry name" value="Putative DNA-binding domain"/>
    <property type="match status" value="1"/>
</dbReference>
<dbReference type="GO" id="GO:0003677">
    <property type="term" value="F:DNA binding"/>
    <property type="evidence" value="ECO:0007669"/>
    <property type="project" value="UniProtKB-KW"/>
</dbReference>
<dbReference type="Gene3D" id="1.10.1660.10">
    <property type="match status" value="1"/>
</dbReference>
<dbReference type="AlphaFoldDB" id="A0A2K9HR77"/>
<evidence type="ECO:0000259" key="5">
    <source>
        <dbReference type="PROSITE" id="PS50937"/>
    </source>
</evidence>
<keyword evidence="4" id="KW-0804">Transcription</keyword>
<dbReference type="RefSeq" id="WP_057739015.1">
    <property type="nucleotide sequence ID" value="NZ_AZDQ01000032.1"/>
</dbReference>
<dbReference type="PANTHER" id="PTHR30204:SF69">
    <property type="entry name" value="MERR-FAMILY TRANSCRIPTIONAL REGULATOR"/>
    <property type="match status" value="1"/>
</dbReference>
<organism evidence="6 7">
    <name type="scientific">Companilactobacillus alimentarius DSM 20249</name>
    <dbReference type="NCBI Taxonomy" id="1423720"/>
    <lineage>
        <taxon>Bacteria</taxon>
        <taxon>Bacillati</taxon>
        <taxon>Bacillota</taxon>
        <taxon>Bacilli</taxon>
        <taxon>Lactobacillales</taxon>
        <taxon>Lactobacillaceae</taxon>
        <taxon>Companilactobacillus</taxon>
    </lineage>
</organism>
<keyword evidence="7" id="KW-1185">Reference proteome</keyword>
<evidence type="ECO:0000256" key="2">
    <source>
        <dbReference type="ARBA" id="ARBA00023015"/>
    </source>
</evidence>
<dbReference type="KEGG" id="lali:LA20249_09010"/>
<dbReference type="EMBL" id="CP018867">
    <property type="protein sequence ID" value="AUI72312.1"/>
    <property type="molecule type" value="Genomic_DNA"/>
</dbReference>
<evidence type="ECO:0000313" key="7">
    <source>
        <dbReference type="Proteomes" id="UP000234653"/>
    </source>
</evidence>
<dbReference type="CDD" id="cd01109">
    <property type="entry name" value="HTH_YyaN"/>
    <property type="match status" value="1"/>
</dbReference>
<dbReference type="STRING" id="1423720.FC67_GL000833"/>
<dbReference type="PRINTS" id="PR00040">
    <property type="entry name" value="HTHMERR"/>
</dbReference>
<evidence type="ECO:0000256" key="1">
    <source>
        <dbReference type="ARBA" id="ARBA00022491"/>
    </source>
</evidence>
<dbReference type="InterPro" id="IPR047057">
    <property type="entry name" value="MerR_fam"/>
</dbReference>
<gene>
    <name evidence="6" type="ORF">LA20249_09010</name>
</gene>
<dbReference type="InterPro" id="IPR009061">
    <property type="entry name" value="DNA-bd_dom_put_sf"/>
</dbReference>
<evidence type="ECO:0000256" key="3">
    <source>
        <dbReference type="ARBA" id="ARBA00023125"/>
    </source>
</evidence>
<evidence type="ECO:0000313" key="6">
    <source>
        <dbReference type="EMBL" id="AUI72312.1"/>
    </source>
</evidence>
<dbReference type="PANTHER" id="PTHR30204">
    <property type="entry name" value="REDOX-CYCLING DRUG-SENSING TRANSCRIPTIONAL ACTIVATOR SOXR"/>
    <property type="match status" value="1"/>
</dbReference>
<feature type="domain" description="HTH merR-type" evidence="5">
    <location>
        <begin position="2"/>
        <end position="71"/>
    </location>
</feature>
<reference evidence="6 7" key="1">
    <citation type="submission" date="2016-12" db="EMBL/GenBank/DDBJ databases">
        <title>The whole genome sequencing and assembly of Lactobacillus alimentarius DSM 20249T strain.</title>
        <authorList>
            <person name="Lee Y.-J."/>
            <person name="Yi H."/>
            <person name="Bahn Y.-S."/>
            <person name="Kim J.F."/>
            <person name="Lee D.-W."/>
        </authorList>
    </citation>
    <scope>NUCLEOTIDE SEQUENCE [LARGE SCALE GENOMIC DNA]</scope>
    <source>
        <strain evidence="6 7">DSM 20249</strain>
    </source>
</reference>